<organism evidence="8 9">
    <name type="scientific">Rotaria magnacalcarata</name>
    <dbReference type="NCBI Taxonomy" id="392030"/>
    <lineage>
        <taxon>Eukaryota</taxon>
        <taxon>Metazoa</taxon>
        <taxon>Spiralia</taxon>
        <taxon>Gnathifera</taxon>
        <taxon>Rotifera</taxon>
        <taxon>Eurotatoria</taxon>
        <taxon>Bdelloidea</taxon>
        <taxon>Philodinida</taxon>
        <taxon>Philodinidae</taxon>
        <taxon>Rotaria</taxon>
    </lineage>
</organism>
<dbReference type="EMBL" id="CAJNOV010005347">
    <property type="protein sequence ID" value="CAF1206774.1"/>
    <property type="molecule type" value="Genomic_DNA"/>
</dbReference>
<evidence type="ECO:0000313" key="9">
    <source>
        <dbReference type="Proteomes" id="UP000663855"/>
    </source>
</evidence>
<proteinExistence type="inferred from homology"/>
<comment type="function">
    <text evidence="7">Choline transporter.</text>
</comment>
<evidence type="ECO:0000256" key="2">
    <source>
        <dbReference type="ARBA" id="ARBA00007168"/>
    </source>
</evidence>
<protein>
    <recommendedName>
        <fullName evidence="7">Choline transporter-like protein</fullName>
    </recommendedName>
</protein>
<dbReference type="Proteomes" id="UP000663855">
    <property type="component" value="Unassembled WGS sequence"/>
</dbReference>
<feature type="transmembrane region" description="Helical" evidence="7">
    <location>
        <begin position="12"/>
        <end position="35"/>
    </location>
</feature>
<gene>
    <name evidence="8" type="ORF">CJN711_LOCUS12311</name>
</gene>
<evidence type="ECO:0000256" key="5">
    <source>
        <dbReference type="ARBA" id="ARBA00023136"/>
    </source>
</evidence>
<dbReference type="GO" id="GO:0005886">
    <property type="term" value="C:plasma membrane"/>
    <property type="evidence" value="ECO:0007669"/>
    <property type="project" value="UniProtKB-SubCell"/>
</dbReference>
<keyword evidence="4 7" id="KW-1133">Transmembrane helix</keyword>
<evidence type="ECO:0000256" key="3">
    <source>
        <dbReference type="ARBA" id="ARBA00022692"/>
    </source>
</evidence>
<evidence type="ECO:0000313" key="8">
    <source>
        <dbReference type="EMBL" id="CAF1206774.1"/>
    </source>
</evidence>
<dbReference type="InterPro" id="IPR007603">
    <property type="entry name" value="Choline_transptr-like"/>
</dbReference>
<comment type="similarity">
    <text evidence="2 7">Belongs to the CTL (choline transporter-like) family.</text>
</comment>
<comment type="caution">
    <text evidence="8">The sequence shown here is derived from an EMBL/GenBank/DDBJ whole genome shotgun (WGS) entry which is preliminary data.</text>
</comment>
<dbReference type="PANTHER" id="PTHR12385">
    <property type="entry name" value="CHOLINE TRANSPORTER-LIKE (SLC FAMILY 44)"/>
    <property type="match status" value="1"/>
</dbReference>
<evidence type="ECO:0000256" key="4">
    <source>
        <dbReference type="ARBA" id="ARBA00022989"/>
    </source>
</evidence>
<keyword evidence="3 7" id="KW-0812">Transmembrane</keyword>
<keyword evidence="6" id="KW-0325">Glycoprotein</keyword>
<evidence type="ECO:0000256" key="7">
    <source>
        <dbReference type="RuleBase" id="RU368066"/>
    </source>
</evidence>
<dbReference type="GO" id="GO:0022857">
    <property type="term" value="F:transmembrane transporter activity"/>
    <property type="evidence" value="ECO:0007669"/>
    <property type="project" value="UniProtKB-UniRule"/>
</dbReference>
<dbReference type="PANTHER" id="PTHR12385:SF14">
    <property type="entry name" value="CHOLINE TRANSPORTER-LIKE 2"/>
    <property type="match status" value="1"/>
</dbReference>
<evidence type="ECO:0000256" key="6">
    <source>
        <dbReference type="ARBA" id="ARBA00023180"/>
    </source>
</evidence>
<sequence>MILLRYFARWIIWLSLILCNIVFALAANFCFVARIRMQTYFNDSTDKDNNTNLLNTNEMNITYDINELDTNDIKLITRTISINKTQVSLENFDTAMILLDQFAPISIIWLLLGILCCVMCVILLTCTCCLYERIVLAAALIEEACKAISYALTILILPMITFFLNICCVILGILGRAIYQISCSQDFGQSCRNASNRTYVKSNESIELSIRSMPQSCFDFNEGDNCNPDDFSQLNCATDRIRCVYASYGFGDETFTGYFNTTWSHRLAQFLRRYSWFINIFNIFMIY</sequence>
<reference evidence="8" key="1">
    <citation type="submission" date="2021-02" db="EMBL/GenBank/DDBJ databases">
        <authorList>
            <person name="Nowell W R."/>
        </authorList>
    </citation>
    <scope>NUCLEOTIDE SEQUENCE</scope>
</reference>
<keyword evidence="5 7" id="KW-0472">Membrane</keyword>
<name>A0A814WTG8_9BILA</name>
<feature type="transmembrane region" description="Helical" evidence="7">
    <location>
        <begin position="152"/>
        <end position="174"/>
    </location>
</feature>
<comment type="subcellular location">
    <subcellularLocation>
        <location evidence="7">Cell membrane</location>
        <topology evidence="7">Multi-pass membrane protein</topology>
    </subcellularLocation>
    <subcellularLocation>
        <location evidence="1">Membrane</location>
        <topology evidence="1">Multi-pass membrane protein</topology>
    </subcellularLocation>
</comment>
<dbReference type="AlphaFoldDB" id="A0A814WTG8"/>
<feature type="transmembrane region" description="Helical" evidence="7">
    <location>
        <begin position="107"/>
        <end position="131"/>
    </location>
</feature>
<evidence type="ECO:0000256" key="1">
    <source>
        <dbReference type="ARBA" id="ARBA00004141"/>
    </source>
</evidence>
<comment type="caution">
    <text evidence="7">Lacks conserved residue(s) required for the propagation of feature annotation.</text>
</comment>
<accession>A0A814WTG8</accession>
<dbReference type="Pfam" id="PF04515">
    <property type="entry name" value="Choline_transpo"/>
    <property type="match status" value="1"/>
</dbReference>